<name>A0A4U7JF32_9FIRM</name>
<dbReference type="EMBL" id="CP061336">
    <property type="protein sequence ID" value="QNU67376.1"/>
    <property type="molecule type" value="Genomic_DNA"/>
</dbReference>
<sequence>MLLSNEMIDFLYRNKVIVTVSFDGAEKTTFEHIRRGANFERIYGNVKKLTEVYEGVSIDLSPGIYTSIQKDNSTQLKAIAQLAYSLGIRRMGYGLVTVPEKYAPVLNDSLRYEILQTSIFLDSHKMLNDLYPTRVGDYFWSGEEYVSMDKFILNKNYNAPMKSASIAYNGDVFLCCNVGKYVDNITNKGFLNVWQGKRYVELRCAVNSSRNMPERCKKCTWVNR</sequence>
<dbReference type="Pfam" id="PF13186">
    <property type="entry name" value="SPASM"/>
    <property type="match status" value="1"/>
</dbReference>
<evidence type="ECO:0000313" key="3">
    <source>
        <dbReference type="Proteomes" id="UP000306409"/>
    </source>
</evidence>
<keyword evidence="3" id="KW-1185">Reference proteome</keyword>
<dbReference type="KEGG" id="rher:EHE19_002205"/>
<dbReference type="InterPro" id="IPR050377">
    <property type="entry name" value="Radical_SAM_PqqE_MftC-like"/>
</dbReference>
<evidence type="ECO:0000259" key="1">
    <source>
        <dbReference type="Pfam" id="PF13186"/>
    </source>
</evidence>
<dbReference type="OrthoDB" id="9805809at2"/>
<gene>
    <name evidence="2" type="ORF">EHE19_002205</name>
</gene>
<protein>
    <submittedName>
        <fullName evidence="2">SPASM domain-containing protein</fullName>
    </submittedName>
</protein>
<dbReference type="PANTHER" id="PTHR11228">
    <property type="entry name" value="RADICAL SAM DOMAIN PROTEIN"/>
    <property type="match status" value="1"/>
</dbReference>
<dbReference type="CDD" id="cd21109">
    <property type="entry name" value="SPASM"/>
    <property type="match status" value="1"/>
</dbReference>
<dbReference type="Proteomes" id="UP000306409">
    <property type="component" value="Chromosome"/>
</dbReference>
<feature type="domain" description="4Fe4S-binding SPASM" evidence="1">
    <location>
        <begin position="160"/>
        <end position="220"/>
    </location>
</feature>
<organism evidence="2 3">
    <name type="scientific">Ruminiclostridium herbifermentans</name>
    <dbReference type="NCBI Taxonomy" id="2488810"/>
    <lineage>
        <taxon>Bacteria</taxon>
        <taxon>Bacillati</taxon>
        <taxon>Bacillota</taxon>
        <taxon>Clostridia</taxon>
        <taxon>Eubacteriales</taxon>
        <taxon>Oscillospiraceae</taxon>
        <taxon>Ruminiclostridium</taxon>
    </lineage>
</organism>
<dbReference type="SUPFAM" id="SSF102114">
    <property type="entry name" value="Radical SAM enzymes"/>
    <property type="match status" value="1"/>
</dbReference>
<dbReference type="InterPro" id="IPR023885">
    <property type="entry name" value="4Fe4S-binding_SPASM_dom"/>
</dbReference>
<proteinExistence type="predicted"/>
<dbReference type="InterPro" id="IPR013785">
    <property type="entry name" value="Aldolase_TIM"/>
</dbReference>
<dbReference type="PANTHER" id="PTHR11228:SF7">
    <property type="entry name" value="PQQA PEPTIDE CYCLASE"/>
    <property type="match status" value="1"/>
</dbReference>
<dbReference type="Gene3D" id="3.20.20.70">
    <property type="entry name" value="Aldolase class I"/>
    <property type="match status" value="1"/>
</dbReference>
<reference evidence="2 3" key="1">
    <citation type="submission" date="2020-09" db="EMBL/GenBank/DDBJ databases">
        <title>Characterization and genome sequencing of Ruminiclostridium sp. nov. MA18.</title>
        <authorList>
            <person name="Rettenmaier R."/>
            <person name="Kowollik M.-L."/>
            <person name="Liebl W."/>
            <person name="Zverlov V."/>
        </authorList>
    </citation>
    <scope>NUCLEOTIDE SEQUENCE [LARGE SCALE GENOMIC DNA]</scope>
    <source>
        <strain evidence="2 3">MA18</strain>
    </source>
</reference>
<dbReference type="InterPro" id="IPR058240">
    <property type="entry name" value="rSAM_sf"/>
</dbReference>
<evidence type="ECO:0000313" key="2">
    <source>
        <dbReference type="EMBL" id="QNU67376.1"/>
    </source>
</evidence>
<dbReference type="AlphaFoldDB" id="A0A4U7JF32"/>
<accession>A0A4U7JF32</accession>